<evidence type="ECO:0000313" key="2">
    <source>
        <dbReference type="EMBL" id="EDV32615.2"/>
    </source>
</evidence>
<organism evidence="2 3">
    <name type="scientific">Drosophila ananassae</name>
    <name type="common">Fruit fly</name>
    <dbReference type="NCBI Taxonomy" id="7217"/>
    <lineage>
        <taxon>Eukaryota</taxon>
        <taxon>Metazoa</taxon>
        <taxon>Ecdysozoa</taxon>
        <taxon>Arthropoda</taxon>
        <taxon>Hexapoda</taxon>
        <taxon>Insecta</taxon>
        <taxon>Pterygota</taxon>
        <taxon>Neoptera</taxon>
        <taxon>Endopterygota</taxon>
        <taxon>Diptera</taxon>
        <taxon>Brachycera</taxon>
        <taxon>Muscomorpha</taxon>
        <taxon>Ephydroidea</taxon>
        <taxon>Drosophilidae</taxon>
        <taxon>Drosophila</taxon>
        <taxon>Sophophora</taxon>
    </lineage>
</organism>
<gene>
    <name evidence="2" type="primary">Dana\GF22109</name>
    <name evidence="2" type="synonym">dana_GLEANR_6094</name>
    <name evidence="2" type="ORF">GF22109</name>
</gene>
<keyword evidence="3" id="KW-1185">Reference proteome</keyword>
<accession>B3MYC1</accession>
<dbReference type="GeneID" id="6504777"/>
<dbReference type="HOGENOM" id="CLU_1099474_0_0_1"/>
<dbReference type="InParanoid" id="B3MYC1"/>
<dbReference type="KEGG" id="dan:6504777"/>
<evidence type="ECO:0000256" key="1">
    <source>
        <dbReference type="SAM" id="MobiDB-lite"/>
    </source>
</evidence>
<proteinExistence type="predicted"/>
<dbReference type="STRING" id="7217.B3MYC1"/>
<protein>
    <submittedName>
        <fullName evidence="2">Uncharacterized protein</fullName>
    </submittedName>
</protein>
<sequence>MCLLLSFGCCGCSSPKPTPKKKRSKQSKDNKPTEHYYSTDIQMQEFTRSEYQLTGDQMPNGSLASLPSMSPSLMALPHRIPTSTTLSSWACEEELYDMDEYEERTPTKWTAWWLQGASSSDQILAPHSSIFT</sequence>
<reference evidence="2 3" key="1">
    <citation type="journal article" date="2007" name="Nature">
        <title>Evolution of genes and genomes on the Drosophila phylogeny.</title>
        <authorList>
            <consortium name="Drosophila 12 Genomes Consortium"/>
            <person name="Clark A.G."/>
            <person name="Eisen M.B."/>
            <person name="Smith D.R."/>
            <person name="Bergman C.M."/>
            <person name="Oliver B."/>
            <person name="Markow T.A."/>
            <person name="Kaufman T.C."/>
            <person name="Kellis M."/>
            <person name="Gelbart W."/>
            <person name="Iyer V.N."/>
            <person name="Pollard D.A."/>
            <person name="Sackton T.B."/>
            <person name="Larracuente A.M."/>
            <person name="Singh N.D."/>
            <person name="Abad J.P."/>
            <person name="Abt D.N."/>
            <person name="Adryan B."/>
            <person name="Aguade M."/>
            <person name="Akashi H."/>
            <person name="Anderson W.W."/>
            <person name="Aquadro C.F."/>
            <person name="Ardell D.H."/>
            <person name="Arguello R."/>
            <person name="Artieri C.G."/>
            <person name="Barbash D.A."/>
            <person name="Barker D."/>
            <person name="Barsanti P."/>
            <person name="Batterham P."/>
            <person name="Batzoglou S."/>
            <person name="Begun D."/>
            <person name="Bhutkar A."/>
            <person name="Blanco E."/>
            <person name="Bosak S.A."/>
            <person name="Bradley R.K."/>
            <person name="Brand A.D."/>
            <person name="Brent M.R."/>
            <person name="Brooks A.N."/>
            <person name="Brown R.H."/>
            <person name="Butlin R.K."/>
            <person name="Caggese C."/>
            <person name="Calvi B.R."/>
            <person name="Bernardo de Carvalho A."/>
            <person name="Caspi A."/>
            <person name="Castrezana S."/>
            <person name="Celniker S.E."/>
            <person name="Chang J.L."/>
            <person name="Chapple C."/>
            <person name="Chatterji S."/>
            <person name="Chinwalla A."/>
            <person name="Civetta A."/>
            <person name="Clifton S.W."/>
            <person name="Comeron J.M."/>
            <person name="Costello J.C."/>
            <person name="Coyne J.A."/>
            <person name="Daub J."/>
            <person name="David R.G."/>
            <person name="Delcher A.L."/>
            <person name="Delehaunty K."/>
            <person name="Do C.B."/>
            <person name="Ebling H."/>
            <person name="Edwards K."/>
            <person name="Eickbush T."/>
            <person name="Evans J.D."/>
            <person name="Filipski A."/>
            <person name="Findeiss S."/>
            <person name="Freyhult E."/>
            <person name="Fulton L."/>
            <person name="Fulton R."/>
            <person name="Garcia A.C."/>
            <person name="Gardiner A."/>
            <person name="Garfield D.A."/>
            <person name="Garvin B.E."/>
            <person name="Gibson G."/>
            <person name="Gilbert D."/>
            <person name="Gnerre S."/>
            <person name="Godfrey J."/>
            <person name="Good R."/>
            <person name="Gotea V."/>
            <person name="Gravely B."/>
            <person name="Greenberg A.J."/>
            <person name="Griffiths-Jones S."/>
            <person name="Gross S."/>
            <person name="Guigo R."/>
            <person name="Gustafson E.A."/>
            <person name="Haerty W."/>
            <person name="Hahn M.W."/>
            <person name="Halligan D.L."/>
            <person name="Halpern A.L."/>
            <person name="Halter G.M."/>
            <person name="Han M.V."/>
            <person name="Heger A."/>
            <person name="Hillier L."/>
            <person name="Hinrichs A.S."/>
            <person name="Holmes I."/>
            <person name="Hoskins R.A."/>
            <person name="Hubisz M.J."/>
            <person name="Hultmark D."/>
            <person name="Huntley M.A."/>
            <person name="Jaffe D.B."/>
            <person name="Jagadeeshan S."/>
            <person name="Jeck W.R."/>
            <person name="Johnson J."/>
            <person name="Jones C.D."/>
            <person name="Jordan W.C."/>
            <person name="Karpen G.H."/>
            <person name="Kataoka E."/>
            <person name="Keightley P.D."/>
            <person name="Kheradpour P."/>
            <person name="Kirkness E.F."/>
            <person name="Koerich L.B."/>
            <person name="Kristiansen K."/>
            <person name="Kudrna D."/>
            <person name="Kulathinal R.J."/>
            <person name="Kumar S."/>
            <person name="Kwok R."/>
            <person name="Lander E."/>
            <person name="Langley C.H."/>
            <person name="Lapoint R."/>
            <person name="Lazzaro B.P."/>
            <person name="Lee S.J."/>
            <person name="Levesque L."/>
            <person name="Li R."/>
            <person name="Lin C.F."/>
            <person name="Lin M.F."/>
            <person name="Lindblad-Toh K."/>
            <person name="Llopart A."/>
            <person name="Long M."/>
            <person name="Low L."/>
            <person name="Lozovsky E."/>
            <person name="Lu J."/>
            <person name="Luo M."/>
            <person name="Machado C.A."/>
            <person name="Makalowski W."/>
            <person name="Marzo M."/>
            <person name="Matsuda M."/>
            <person name="Matzkin L."/>
            <person name="McAllister B."/>
            <person name="McBride C.S."/>
            <person name="McKernan B."/>
            <person name="McKernan K."/>
            <person name="Mendez-Lago M."/>
            <person name="Minx P."/>
            <person name="Mollenhauer M.U."/>
            <person name="Montooth K."/>
            <person name="Mount S.M."/>
            <person name="Mu X."/>
            <person name="Myers E."/>
            <person name="Negre B."/>
            <person name="Newfeld S."/>
            <person name="Nielsen R."/>
            <person name="Noor M.A."/>
            <person name="O'Grady P."/>
            <person name="Pachter L."/>
            <person name="Papaceit M."/>
            <person name="Parisi M.J."/>
            <person name="Parisi M."/>
            <person name="Parts L."/>
            <person name="Pedersen J.S."/>
            <person name="Pesole G."/>
            <person name="Phillippy A.M."/>
            <person name="Ponting C.P."/>
            <person name="Pop M."/>
            <person name="Porcelli D."/>
            <person name="Powell J.R."/>
            <person name="Prohaska S."/>
            <person name="Pruitt K."/>
            <person name="Puig M."/>
            <person name="Quesneville H."/>
            <person name="Ram K.R."/>
            <person name="Rand D."/>
            <person name="Rasmussen M.D."/>
            <person name="Reed L.K."/>
            <person name="Reenan R."/>
            <person name="Reily A."/>
            <person name="Remington K.A."/>
            <person name="Rieger T.T."/>
            <person name="Ritchie M.G."/>
            <person name="Robin C."/>
            <person name="Rogers Y.H."/>
            <person name="Rohde C."/>
            <person name="Rozas J."/>
            <person name="Rubenfield M.J."/>
            <person name="Ruiz A."/>
            <person name="Russo S."/>
            <person name="Salzberg S.L."/>
            <person name="Sanchez-Gracia A."/>
            <person name="Saranga D.J."/>
            <person name="Sato H."/>
            <person name="Schaeffer S.W."/>
            <person name="Schatz M.C."/>
            <person name="Schlenke T."/>
            <person name="Schwartz R."/>
            <person name="Segarra C."/>
            <person name="Singh R.S."/>
            <person name="Sirot L."/>
            <person name="Sirota M."/>
            <person name="Sisneros N.B."/>
            <person name="Smith C.D."/>
            <person name="Smith T.F."/>
            <person name="Spieth J."/>
            <person name="Stage D.E."/>
            <person name="Stark A."/>
            <person name="Stephan W."/>
            <person name="Strausberg R.L."/>
            <person name="Strempel S."/>
            <person name="Sturgill D."/>
            <person name="Sutton G."/>
            <person name="Sutton G.G."/>
            <person name="Tao W."/>
            <person name="Teichmann S."/>
            <person name="Tobari Y.N."/>
            <person name="Tomimura Y."/>
            <person name="Tsolas J.M."/>
            <person name="Valente V.L."/>
            <person name="Venter E."/>
            <person name="Venter J.C."/>
            <person name="Vicario S."/>
            <person name="Vieira F.G."/>
            <person name="Vilella A.J."/>
            <person name="Villasante A."/>
            <person name="Walenz B."/>
            <person name="Wang J."/>
            <person name="Wasserman M."/>
            <person name="Watts T."/>
            <person name="Wilson D."/>
            <person name="Wilson R.K."/>
            <person name="Wing R.A."/>
            <person name="Wolfner M.F."/>
            <person name="Wong A."/>
            <person name="Wong G.K."/>
            <person name="Wu C.I."/>
            <person name="Wu G."/>
            <person name="Yamamoto D."/>
            <person name="Yang H.P."/>
            <person name="Yang S.P."/>
            <person name="Yorke J.A."/>
            <person name="Yoshida K."/>
            <person name="Zdobnov E."/>
            <person name="Zhang P."/>
            <person name="Zhang Y."/>
            <person name="Zimin A.V."/>
            <person name="Baldwin J."/>
            <person name="Abdouelleil A."/>
            <person name="Abdulkadir J."/>
            <person name="Abebe A."/>
            <person name="Abera B."/>
            <person name="Abreu J."/>
            <person name="Acer S.C."/>
            <person name="Aftuck L."/>
            <person name="Alexander A."/>
            <person name="An P."/>
            <person name="Anderson E."/>
            <person name="Anderson S."/>
            <person name="Arachi H."/>
            <person name="Azer M."/>
            <person name="Bachantsang P."/>
            <person name="Barry A."/>
            <person name="Bayul T."/>
            <person name="Berlin A."/>
            <person name="Bessette D."/>
            <person name="Bloom T."/>
            <person name="Blye J."/>
            <person name="Boguslavskiy L."/>
            <person name="Bonnet C."/>
            <person name="Boukhgalter B."/>
            <person name="Bourzgui I."/>
            <person name="Brown A."/>
            <person name="Cahill P."/>
            <person name="Channer S."/>
            <person name="Cheshatsang Y."/>
            <person name="Chuda L."/>
            <person name="Citroen M."/>
            <person name="Collymore A."/>
            <person name="Cooke P."/>
            <person name="Costello M."/>
            <person name="D'Aco K."/>
            <person name="Daza R."/>
            <person name="De Haan G."/>
            <person name="DeGray S."/>
            <person name="DeMaso C."/>
            <person name="Dhargay N."/>
            <person name="Dooley K."/>
            <person name="Dooley E."/>
            <person name="Doricent M."/>
            <person name="Dorje P."/>
            <person name="Dorjee K."/>
            <person name="Dupes A."/>
            <person name="Elong R."/>
            <person name="Falk J."/>
            <person name="Farina A."/>
            <person name="Faro S."/>
            <person name="Ferguson D."/>
            <person name="Fisher S."/>
            <person name="Foley C.D."/>
            <person name="Franke A."/>
            <person name="Friedrich D."/>
            <person name="Gadbois L."/>
            <person name="Gearin G."/>
            <person name="Gearin C.R."/>
            <person name="Giannoukos G."/>
            <person name="Goode T."/>
            <person name="Graham J."/>
            <person name="Grandbois E."/>
            <person name="Grewal S."/>
            <person name="Gyaltsen K."/>
            <person name="Hafez N."/>
            <person name="Hagos B."/>
            <person name="Hall J."/>
            <person name="Henson C."/>
            <person name="Hollinger A."/>
            <person name="Honan T."/>
            <person name="Huard M.D."/>
            <person name="Hughes L."/>
            <person name="Hurhula B."/>
            <person name="Husby M.E."/>
            <person name="Kamat A."/>
            <person name="Kanga B."/>
            <person name="Kashin S."/>
            <person name="Khazanovich D."/>
            <person name="Kisner P."/>
            <person name="Lance K."/>
            <person name="Lara M."/>
            <person name="Lee W."/>
            <person name="Lennon N."/>
            <person name="Letendre F."/>
            <person name="LeVine R."/>
            <person name="Lipovsky A."/>
            <person name="Liu X."/>
            <person name="Liu J."/>
            <person name="Liu S."/>
            <person name="Lokyitsang T."/>
            <person name="Lokyitsang Y."/>
            <person name="Lubonja R."/>
            <person name="Lui A."/>
            <person name="MacDonald P."/>
            <person name="Magnisalis V."/>
            <person name="Maru K."/>
            <person name="Matthews C."/>
            <person name="McCusker W."/>
            <person name="McDonough S."/>
            <person name="Mehta T."/>
            <person name="Meldrim J."/>
            <person name="Meneus L."/>
            <person name="Mihai O."/>
            <person name="Mihalev A."/>
            <person name="Mihova T."/>
            <person name="Mittelman R."/>
            <person name="Mlenga V."/>
            <person name="Montmayeur A."/>
            <person name="Mulrain L."/>
            <person name="Navidi A."/>
            <person name="Naylor J."/>
            <person name="Negash T."/>
            <person name="Nguyen T."/>
            <person name="Nguyen N."/>
            <person name="Nicol R."/>
            <person name="Norbu C."/>
            <person name="Norbu N."/>
            <person name="Novod N."/>
            <person name="O'Neill B."/>
            <person name="Osman S."/>
            <person name="Markiewicz E."/>
            <person name="Oyono O.L."/>
            <person name="Patti C."/>
            <person name="Phunkhang P."/>
            <person name="Pierre F."/>
            <person name="Priest M."/>
            <person name="Raghuraman S."/>
            <person name="Rege F."/>
            <person name="Reyes R."/>
            <person name="Rise C."/>
            <person name="Rogov P."/>
            <person name="Ross K."/>
            <person name="Ryan E."/>
            <person name="Settipalli S."/>
            <person name="Shea T."/>
            <person name="Sherpa N."/>
            <person name="Shi L."/>
            <person name="Shih D."/>
            <person name="Sparrow T."/>
            <person name="Spaulding J."/>
            <person name="Stalker J."/>
            <person name="Stange-Thomann N."/>
            <person name="Stavropoulos S."/>
            <person name="Stone C."/>
            <person name="Strader C."/>
            <person name="Tesfaye S."/>
            <person name="Thomson T."/>
            <person name="Thoulutsang Y."/>
            <person name="Thoulutsang D."/>
            <person name="Topham K."/>
            <person name="Topping I."/>
            <person name="Tsamla T."/>
            <person name="Vassiliev H."/>
            <person name="Vo A."/>
            <person name="Wangchuk T."/>
            <person name="Wangdi T."/>
            <person name="Weiand M."/>
            <person name="Wilkinson J."/>
            <person name="Wilson A."/>
            <person name="Yadav S."/>
            <person name="Young G."/>
            <person name="Yu Q."/>
            <person name="Zembek L."/>
            <person name="Zhong D."/>
            <person name="Zimmer A."/>
            <person name="Zwirko Z."/>
            <person name="Jaffe D.B."/>
            <person name="Alvarez P."/>
            <person name="Brockman W."/>
            <person name="Butler J."/>
            <person name="Chin C."/>
            <person name="Gnerre S."/>
            <person name="Grabherr M."/>
            <person name="Kleber M."/>
            <person name="Mauceli E."/>
            <person name="MacCallum I."/>
        </authorList>
    </citation>
    <scope>NUCLEOTIDE SEQUENCE [LARGE SCALE GENOMIC DNA]</scope>
    <source>
        <strain evidence="3">Tucson 14024-0371.13</strain>
    </source>
</reference>
<feature type="region of interest" description="Disordered" evidence="1">
    <location>
        <begin position="15"/>
        <end position="35"/>
    </location>
</feature>
<dbReference type="AlphaFoldDB" id="B3MYC1"/>
<dbReference type="Proteomes" id="UP000007801">
    <property type="component" value="Unassembled WGS sequence"/>
</dbReference>
<name>B3MYC1_DROAN</name>
<dbReference type="eggNOG" id="ENOG502TD4M">
    <property type="taxonomic scope" value="Eukaryota"/>
</dbReference>
<evidence type="ECO:0000313" key="3">
    <source>
        <dbReference type="Proteomes" id="UP000007801"/>
    </source>
</evidence>
<dbReference type="EMBL" id="CH902632">
    <property type="protein sequence ID" value="EDV32615.2"/>
    <property type="molecule type" value="Genomic_DNA"/>
</dbReference>